<dbReference type="InterPro" id="IPR034164">
    <property type="entry name" value="Pepsin-like_dom"/>
</dbReference>
<reference evidence="6 7" key="1">
    <citation type="submission" date="2020-04" db="EMBL/GenBank/DDBJ databases">
        <title>Perkinsus chesapeaki whole genome sequence.</title>
        <authorList>
            <person name="Bogema D.R."/>
        </authorList>
    </citation>
    <scope>NUCLEOTIDE SEQUENCE [LARGE SCALE GENOMIC DNA]</scope>
    <source>
        <strain evidence="6">ATCC PRA-425</strain>
    </source>
</reference>
<dbReference type="GO" id="GO:0006508">
    <property type="term" value="P:proteolysis"/>
    <property type="evidence" value="ECO:0007669"/>
    <property type="project" value="UniProtKB-KW"/>
</dbReference>
<name>A0A7J6MWS4_PERCH</name>
<dbReference type="InterPro" id="IPR033121">
    <property type="entry name" value="PEPTIDASE_A1"/>
</dbReference>
<proteinExistence type="inferred from homology"/>
<dbReference type="OrthoDB" id="15189at2759"/>
<dbReference type="InterPro" id="IPR021109">
    <property type="entry name" value="Peptidase_aspartic_dom_sf"/>
</dbReference>
<evidence type="ECO:0000259" key="5">
    <source>
        <dbReference type="PROSITE" id="PS51767"/>
    </source>
</evidence>
<evidence type="ECO:0000313" key="6">
    <source>
        <dbReference type="EMBL" id="KAF4675807.1"/>
    </source>
</evidence>
<evidence type="ECO:0000256" key="2">
    <source>
        <dbReference type="ARBA" id="ARBA00022670"/>
    </source>
</evidence>
<dbReference type="Pfam" id="PF00026">
    <property type="entry name" value="Asp"/>
    <property type="match status" value="1"/>
</dbReference>
<evidence type="ECO:0000256" key="1">
    <source>
        <dbReference type="ARBA" id="ARBA00007447"/>
    </source>
</evidence>
<accession>A0A7J6MWS4</accession>
<dbReference type="Proteomes" id="UP000591131">
    <property type="component" value="Unassembled WGS sequence"/>
</dbReference>
<gene>
    <name evidence="6" type="ORF">FOL47_007233</name>
</gene>
<keyword evidence="4" id="KW-0378">Hydrolase</keyword>
<comment type="caution">
    <text evidence="6">The sequence shown here is derived from an EMBL/GenBank/DDBJ whole genome shotgun (WGS) entry which is preliminary data.</text>
</comment>
<evidence type="ECO:0000313" key="7">
    <source>
        <dbReference type="Proteomes" id="UP000591131"/>
    </source>
</evidence>
<sequence length="355" mass="39774">MNFCSAALPPWTVDFPIKLIGNSFWVELVFDGQTVRVLPDTGGRRTYVLYENAFGPQKCKTFTAGCYSCPGDSCAESSKENDTTRYVDGSTLTFFPHTASLAVKLPNGTTVNVSDYRLGVVKQYTPDYIPPVPVLSLKKTPGFSRELYSFIHQLVRGLDGAIRRLAFSITYPRTSADIGHLTVGGDPDPSWHSPFVTLHQRDDQGWILNIDEAGYRSGTESEALHIEKARVLFDSGSSGIWGPVKEVNRLLEYISKLVHIDGARRMNCTDISKLPEIWFDIKADDEEGLTTRLFIEGKDNTRALKRPGICRLRIKGIDFNQSSPYRWIIGDPLFKGHFVQYTYDIGSIGFAKKKI</sequence>
<keyword evidence="2" id="KW-0645">Protease</keyword>
<dbReference type="Gene3D" id="2.40.70.10">
    <property type="entry name" value="Acid Proteases"/>
    <property type="match status" value="2"/>
</dbReference>
<organism evidence="6 7">
    <name type="scientific">Perkinsus chesapeaki</name>
    <name type="common">Clam parasite</name>
    <name type="synonym">Perkinsus andrewsi</name>
    <dbReference type="NCBI Taxonomy" id="330153"/>
    <lineage>
        <taxon>Eukaryota</taxon>
        <taxon>Sar</taxon>
        <taxon>Alveolata</taxon>
        <taxon>Perkinsozoa</taxon>
        <taxon>Perkinsea</taxon>
        <taxon>Perkinsida</taxon>
        <taxon>Perkinsidae</taxon>
        <taxon>Perkinsus</taxon>
    </lineage>
</organism>
<comment type="similarity">
    <text evidence="1">Belongs to the peptidase A1 family.</text>
</comment>
<keyword evidence="7" id="KW-1185">Reference proteome</keyword>
<dbReference type="GO" id="GO:0004190">
    <property type="term" value="F:aspartic-type endopeptidase activity"/>
    <property type="evidence" value="ECO:0007669"/>
    <property type="project" value="UniProtKB-KW"/>
</dbReference>
<dbReference type="InterPro" id="IPR001461">
    <property type="entry name" value="Aspartic_peptidase_A1"/>
</dbReference>
<evidence type="ECO:0000256" key="3">
    <source>
        <dbReference type="ARBA" id="ARBA00022750"/>
    </source>
</evidence>
<dbReference type="AlphaFoldDB" id="A0A7J6MWS4"/>
<protein>
    <recommendedName>
        <fullName evidence="5">Peptidase A1 domain-containing protein</fullName>
    </recommendedName>
</protein>
<evidence type="ECO:0000256" key="4">
    <source>
        <dbReference type="ARBA" id="ARBA00022801"/>
    </source>
</evidence>
<keyword evidence="3" id="KW-0064">Aspartyl protease</keyword>
<dbReference type="CDD" id="cd05471">
    <property type="entry name" value="pepsin_like"/>
    <property type="match status" value="1"/>
</dbReference>
<dbReference type="PROSITE" id="PS51767">
    <property type="entry name" value="PEPTIDASE_A1"/>
    <property type="match status" value="1"/>
</dbReference>
<dbReference type="PANTHER" id="PTHR47966:SF51">
    <property type="entry name" value="BETA-SITE APP-CLEAVING ENZYME, ISOFORM A-RELATED"/>
    <property type="match status" value="1"/>
</dbReference>
<dbReference type="EMBL" id="JAAPAO010000042">
    <property type="protein sequence ID" value="KAF4675807.1"/>
    <property type="molecule type" value="Genomic_DNA"/>
</dbReference>
<dbReference type="SUPFAM" id="SSF50630">
    <property type="entry name" value="Acid proteases"/>
    <property type="match status" value="1"/>
</dbReference>
<feature type="domain" description="Peptidase A1" evidence="5">
    <location>
        <begin position="24"/>
        <end position="351"/>
    </location>
</feature>
<dbReference type="PANTHER" id="PTHR47966">
    <property type="entry name" value="BETA-SITE APP-CLEAVING ENZYME, ISOFORM A-RELATED"/>
    <property type="match status" value="1"/>
</dbReference>